<comment type="caution">
    <text evidence="9">The sequence shown here is derived from an EMBL/GenBank/DDBJ whole genome shotgun (WGS) entry which is preliminary data.</text>
</comment>
<dbReference type="PROSITE" id="PS50011">
    <property type="entry name" value="PROTEIN_KINASE_DOM"/>
    <property type="match status" value="1"/>
</dbReference>
<evidence type="ECO:0000256" key="4">
    <source>
        <dbReference type="ARBA" id="ARBA00023319"/>
    </source>
</evidence>
<feature type="domain" description="Ig-like" evidence="7">
    <location>
        <begin position="6159"/>
        <end position="6254"/>
    </location>
</feature>
<feature type="domain" description="Fibronectin type-III" evidence="8">
    <location>
        <begin position="4154"/>
        <end position="4270"/>
    </location>
</feature>
<feature type="domain" description="Fibronectin type-III" evidence="8">
    <location>
        <begin position="1888"/>
        <end position="1988"/>
    </location>
</feature>
<dbReference type="InterPro" id="IPR003599">
    <property type="entry name" value="Ig_sub"/>
</dbReference>
<sequence>MIENEYGKLTWKCELIVVDKPKPVDNLTAEPSTDRVHMLISWKPPRKDIDNPITHYEIEYRNVKNRAWQTLKDSSSDDDDQLKIPGDLSKFEIPINEKETANSLAPNTDYYFRVIVVNSVGKSEPTETIKAVKTPSLPKPPKLKYDTALETCKVVTAQKHAIPVNVEGEPSPQVVWKFIPDGQPDNVESSIPNDVQTEASGPDQDGVNKIALKFRKISRLCDGTYVLTATNSGGEAHAKFRVVVLGLPSAPLNLVAENLSKTSIRLKWSPPIDTGGSQLTNYVIEQAVVKSNVATPSSVGYWEPVTRNLPVHEASDGSTGCVYDIVNLTPEKYMLFRVAAQNKQGVGEYEATKSPLLVTSSHNLPGPPRDLNGKVDKDGQVHLEWKLPQQDGGDKIINYIVEKCSSLKDANWSEIKFPESPDTKRIISKLRDGICYFRVSAVNEAGKGSPSNIIDIDVKKGSDKPDQPGQPTVEVIADGAIQLRWAQPLNEGTGGPIRGYEVQICEVGSVKWKPTSSDLCSANETRLTGLLSTQDYLFRVIAVNDAGESIPSEPSRPIRPATDVDFVRHLENQLITELPTDVVFECELSRPGMTLIWSKDGRDLNLSSRCIYNVVGEGDKALCIHQLTLMKVSPDEQGVYSARLVTGKKTEATLTIECPPKINYEGSLEIQLLSGKSLVVEVPYTGAPFPDVNWSFNNGPLPIGAKRESPIASVDTVYGLTCLRLRHVTGEATGNYKLLISNEMGKATLELTVIVLDIPGPVTHLKATVQNQPSGTVLLTWQAPKDEGGSPIIGYLIEKREANKRSWTPFSSQIKKLSCTVDGLTANTGYFFRVMAQNISGCSQPTETDVSVVIPCLTKPPSAPGTPEASDIGTDSCRVSWEPPSSDGGARLTFYYLEKRANLKGNWVRACADKLPILANDVKSTYVTKVTGLVPDNVYEFRVAAENADFMVGEYSNSSHRISTQLPFSVPGKPSRPEITNITETTIGLAWKAPYDDGGDAVKKYVVQYKTTSSSDWKTVSEMPIDLEFTVAHLQSDEQYEFRVAAINSAGQGPWSDTSDPCNPAKAIESAKPSLVNPLSNVTVLVGQSIELYCDFQLGEPKGNVTWFKDDKPIRSQVKYSTSSAWERRANLKINRAKLEDAGVFSCVAENPSGKAETACRVVVAQKPVLQLELDKSMSSSVTGTSSRLDQLTGRVGGCLVLKATCEAVPDCGSIVWFIKGKQVDSSLDSELLSRVIVNDAYTSRVASGPKPNVSLLTISNLYLSDAGEYGCSSVNEVGNAQAALKLIIHDRPQPPMSIEVTETRGEDWLEVKWERPASDGGLKLTRYVIERRVVAGGQTTSVRETNWTSAGQTGPYDDHLRIKNCIPGTVYSFRIFAENEIGMSDPTEIESPYLMKSYTDLLSPPTYVTAERLSPREAKIQWRSPICDDSDSIQGYMVELRESPDPKSQYTSKWIQASPKLIRSGLTLKVDDLHPDMFVQFRVRARNPIGFSEPSEPSDWIEPVVKKPYESVDGTTRKEDDITKLPKDVKPVLDIVQEVIALKEAVRPKKTVIKGTYCIKATNVAGESSQLIHLIVLAEPLPPKSPVLAKVIESPKEYSDGATVELTWGSPTLRDGESPILGYYVERREGQRRQQFTYPIRLIGADKLSVRIPDLKPGIEYIFRVSSFNDVGSSEPTYSEPLVIKSPYSVPDAPKGPLTCSDLTDSSLKLTWLPPEDNGGLPVKRYYVEMKDVGNPAGWLPLGTVSGDSTSYLVSGLQQGYAYRFRVRAANDEGSGDWLETDKSISFRRPIKKPSQPEGPLRMLPDGDRAVRLTWNAPLDDVCLDRSGEHWQPVGEVQGLNKRIENLIPDGIYSFRVSARNEGDKVGPPLYSEIYKPGAPMTPPGQPVGPLKATCIGIGQVKLEWKPPIVGGQTGCGVPDEYLIERYEQKKARWAYAARQSASTGTSVVISNLQPGSECQFRVRAENRSGSGPFLESDRPITIISPFNPPSPPEGPINISEVQMGVSRADCSARISWRPPIDTGGLPIIRYVLQMRYANTPGWHRVAGLQRTISTDEISIKLDTEGTDLATTSLVTGLMQGQRYIFRVAAVNEVGTGVFLESETFEMPEDDSCKPKADWVRIAGKSADSVTVEWLVPHDCRHDHGPNRAHHLAIDGFRVFVRPATTPQPSNTSQWKQVAELDHYLNRLVVGNLKPNQFYYFGVAAVNQSGQGEIISTKEPVCPEAITTVPSQPIGPLQVTNITDNSCQLSWLSPASDGGSAILGYRIYKREMYRRSWQEIGRITELSGLTSSRQLQFQVQYLMHGTAYEFRVVAENKNGLSEPLDTQAQVHPAKETSVPGPPRGPLRVREVPGSIGTLELSWSPPYELGGLPILGYQLEIRQGRSFNWKSYTPSNELVACGPEYKFQPSHIITDIQPNKEYFFRVSAVNKEGVSLPLTADDSYVKNINLAPPKLVMGRRIAPEDAEYQSQVKPILQVSWEWSPLMTHEPQPTGFQVERLNMSSQKVKWEPIDFIPVSDHEQTNYIHQSVSPSYDGSYKFRVSSVYNEGASQPVETGVILVNPPTIRRPDSTTSSHYIPPVSSVLLRSDSRLGYELEWEAPEGQGAEDIRGYTLEGWDSKKQRWAPLTEIPVSAPRQLSLAAPYTPDKDYKMRIISHGKTGKSIPTEFELYQSPSQSVSSKPPSRPWTTLPSTSGHPLSMISHDRTQPRANVDEDFDLELAMITGFEPISDDVDAFIRSRRQMAQDMTQRMITPSSLGKFSSFEKSRLDLDRPESSLYSTGRMTAHSNISTPAGLYISDQLRADVVSPTSVHLVWPEPNGSLVLDKVASYDIQKWEPTYSKWVSVAKAPSRVTDYTVTGLRSTDESGWWFRVVPLGRDAETTGAPYQMAKPIYPRSKNATVPSSVWGVEISSAPGLSNMNQRTIQVNWMKPSNDGGSDILGYRLIIYDADTGADQELIVSPKTLCAKIDSLEAFHVCRITITAFNRIGDSIPVTSTVPVHPATPGLPPLPLPPSDFRAILTDHFDKEYSNCILSWKPPSSVSSLPVDFYVIEKWSSQSKQWIPFKKVPFDVFEIEITHLIDDVDYGFRIRSQNVTGLSEPLCLNTHIRPNLVKEKGTKALPPPAPGSPLELIELKTKQSVSKLKTATDVANRVMELCWSQPTFLTDEVGPIRGYVVEARRRGQDNWALLGRLPATRDRHWNIVFGPQTGGYTRTPTLPLSHPPSILSDYTDKWEVSLPHSISKTYPSTSMLLGEPKDYEFRLYSENEFGLSEPIYLRPKLRSPYEISEPRYDTDSALEYYELPTHISPPRGPLRMETVPKAPLYHDKIQRDNDVVTSEDLILRWKPPYDTTNISGYEVIYRTPYDMKWQPIGRTDLCDTSLIIPSSLLSDFPQTVHIGVRSVGDYFPGTIGRPYSETVEEVLSVPQSVFTPPSYRPKPYKTTKDAFSLRAPSEVRASVFKYTFEKDSPEEVAVAWRPPSIKSVDKHGLDSMPDSYLILARELGHSDWKEVQTIPSNITNTYIRSSLLPEGRDIYIGVAPVRGIQIGPIMSTLDTIKLSEPKSPERLTSKSSLPFVFGEPLTTLPEGPDAIRVQWKPTKALLGKLPYKGIADYRLEMRRPYEMDWKPIGIPKYLDLMDGIIPVSSPVEYKLDNLKPGERIELRVATRPSRTAPSIPVTDTLFYQFIPPYDVPSKPRGPLMVDVLPTYYPTYSRRPSSSLERVETPLSFSAHTTPFLDSKSFQLKWHAPLDTGGLPVTEYVIERRGGPVKSTSNEWIPVLSVSGETTSAMVPLPSTRTGVCPYSFRVRAVNRMGASSPLETSRPLDLDTVMLDQTSRPSSCASYRPLPPAPPSGPLRSEFLPFDAGLHLEWQHPQKDYYKLDESPSMPSTYVIEATEASRPDAPWIEVGRVPGTAKSADVRLLPPLYRSESTKSTYTPNLHHVPPTLLYRIRGENEFGVSAPLVTRIEPLDLSLYGSKLGLEYPRLSPGRLETHLIPTLSESRPPRIELRWPSIAPEYRRQSLPSANRQLITTPLTSDISYLVQVRKAEDIGWQTIASLPFGQETFTYYPKVEKIPHRPRSSLGSVYKLEEKPMFEGYQFRVAPRSHLGIGRFLESDVVSWSPSRLQAGDYRTVSLPGPMSMELLVPSVHQPIIPPPERFHLVDVSTEPAGERIQNKLGSVTLSWHPPTGMPSNLRSTSDFVVESWRSDKQEWWPIARRPAAISAESVPGRYEIRIDGLPLGQTYHFRVLTETRDDRSEPVILPQPVFMPQLDTEQKAIPAPPSHLRVSSLTGSSNGALLTWLPPSNVTLSGRRSSLSLRCPPTGYILEYCSLTSAGDEPTKWKRLAVLDAWETSYQTTDLEPDTRYLFRIMSRGKISDSLRSVTPSKHGRISRTSVDLGVVSEATHSEIFEIPRKIITVPKLTGDLTVKPITSVSTVSPSVSLHWQPIDQPLTGYILDLYDLKEPTGWKTITRINTTEIHHPFYGVTVTGLIPDHSYRFRVIPYKDDLFGRPLETLKAYTVPKALGYDDIDYESLVIPPPRGPLHVESVGGSIYRLSWLPAQLRSLTDIMNRSKLDNEIEYIIEQQTPHRRFWLEVGRTCLTDYVLPINNAAVRFRIRTGLADISSSIDKRTDYSLSYDGLLSEWIHTVDDNVQYENIPRVGSPKKLLSDATVFDIGRIVPDGLRVLHIGQTSALLEWDPLKINEKVVYPYYLILERRIINKYKPSIWEPIARIRTSDTTYEVRGLSSGTTYDFRLVGIEESTKTRSTKYCQLPKPFTTLGRRDSLEDMEISWIDQPRLFNASSKVDGTQEGIMLTWKSPEMPNHLDEKLLYRIEVRGFNFSGEPITDWTKVISELKSTQYFISYNKLDNLFSQSPSYQTGIQSTTRRRHIRSIDLEQQQWQFRVFAELDDKQSLPAVTITPITLIPQTKRSPLRFINLRDDRIIYAVHGQKLVLSVEVEGDPKPNVFWYLNHIQIDDKILPGCRVAQIGVGIYELTIERIQKSHAGFLECRVWNIYESISETWELIVSAVPRFCRLGWTAQPHEYELRHGDSWYLRVPLEGLDYIQDHEWITKVWFERLSHPAPGLSIEPLENRVRLNLSCGCRWVEVVVDKLNLADSGLYRLWIQNQAGRDYIDLRLRIADKPYTQLQKPRVKPHGPGTLLIEWSPPVISDRLESLIKFTGYRVEYRCDKSGEDWCLLGSTSADQTYFTAGSQLRKGVNYRFRVRLENWHGLGPASDASEPVQLPTHRFTEVLNLNDMEYRHYTDGSFESRYDIIEELARTRSSRLYRLAERSTGRNWLATIIDTSPSALTKRPATALGKRDISFPQLPPRPVSVMEIEHPVHRRASYDISKYTTRHDVTDWEQEKAERELKLISRIQQDSFARLHETYTEAKRTICVMEDVTAGDTLWHQLGRRIAISENKAADILRQLLDLTAQIHKSGGVHLGLQPENIFFTDQSRRRIALADLGQTYTSTIDKPVRLSFRSMVYIPPELTSSIPISKSTRVGQSADMWSLGLLLYQMATGDTEGSPEPQKLENLHYSSKMVDFTKRLLHSDPKQRMTVHQALEHPWITSMIDRKDDQEEKDNYIKSITSNLSKNYDSQIHDEIIEDDIAERINKRAYTRLLRWLDASYVHDSNNIDITDTSTIRKLSRGESMHESYHRSYYDYQTSSSKESEEIVVHARITPRGQAPEIFTPLGSVSAAEGSTTMLRCAVYLPKIRKPSHPTDQMSDLQIRWSLNGRELNVGRPLPSLKTPSTQHYVCTYDTETGDIKLHINNVTVYDAGTYEVTVIGRYGQVSDSANLKVYESTQRTNTKSDLYVTSELGARILLPLVDMTCTTGGKVQMKAKVGGVPVPRCTWLHNGVPLTASSRRRFYQEDLNGPSSSELMLRLEISDVTTGDAGLYSLVATNKYGSQTCSAIIEVYASLDEGSEAPHFLKELTSITVVEGSAARFETCARGQPTPTVRWLKDGKPLLTDGIRINVSQTSTERSGTNTSSHTLLVKEAIPRDSGTYTCIATSSSGTAITEAALHVRGLFGRGSHMGSDLVNGVIRHRHPEFTRRLRNQQVDLGSTIRLAASVLAQPSATVVWQKDGVEILTEPPDDPRITAKNHSGHLELRIENVCKEDLGQYTVIAYNAAGEARCSCILQGATKMEIQVPRFIKELRDYTVLEGTNLCLEATAIGEPIPEFKWEKDGFEILPDEYGLPHITPGTNGNGSAYLRIHNVRSSDAGLYRCTAYNRFGREKTTGIVYVESTKEKGTRRSDMMNGSINSFYNQSADSSLILLSSENGIKASPREHSDSPKLTGYLNVLCPLPKTVDVEEGDPMELTCRVSTNLHYIPTWSKSGRTLTYDGRRRITRSKDGELTLAIDQIMSNDGGCYTLTLEASDANAPKNLEPIVLSTRVEVKSKQKLRYDVGSRGSSRTNSRATSISTGRASREP</sequence>
<feature type="domain" description="Fibronectin type-III" evidence="8">
    <location>
        <begin position="467"/>
        <end position="565"/>
    </location>
</feature>
<reference evidence="9" key="2">
    <citation type="journal article" date="2023" name="Infect Dis Poverty">
        <title>Chromosome-scale genome of the human blood fluke Schistosoma mekongi and its implications for public health.</title>
        <authorList>
            <person name="Zhou M."/>
            <person name="Xu L."/>
            <person name="Xu D."/>
            <person name="Chen W."/>
            <person name="Khan J."/>
            <person name="Hu Y."/>
            <person name="Huang H."/>
            <person name="Wei H."/>
            <person name="Zhang Y."/>
            <person name="Chusongsang P."/>
            <person name="Tanasarnprasert K."/>
            <person name="Hu X."/>
            <person name="Limpanont Y."/>
            <person name="Lv Z."/>
        </authorList>
    </citation>
    <scope>NUCLEOTIDE SEQUENCE</scope>
    <source>
        <strain evidence="9">LV_2022a</strain>
    </source>
</reference>
<dbReference type="InterPro" id="IPR036179">
    <property type="entry name" value="Ig-like_dom_sf"/>
</dbReference>
<feature type="domain" description="Ig-like" evidence="7">
    <location>
        <begin position="1168"/>
        <end position="1288"/>
    </location>
</feature>
<feature type="domain" description="Fibronectin type-III" evidence="8">
    <location>
        <begin position="2342"/>
        <end position="2453"/>
    </location>
</feature>
<feature type="domain" description="Ig-like" evidence="7">
    <location>
        <begin position="4915"/>
        <end position="5028"/>
    </location>
</feature>
<feature type="domain" description="Fibronectin type-III" evidence="8">
    <location>
        <begin position="2910"/>
        <end position="3005"/>
    </location>
</feature>
<feature type="compositionally biased region" description="Polar residues" evidence="5">
    <location>
        <begin position="6420"/>
        <end position="6441"/>
    </location>
</feature>
<dbReference type="InterPro" id="IPR013783">
    <property type="entry name" value="Ig-like_fold"/>
</dbReference>
<dbReference type="EMBL" id="JALJAT010000001">
    <property type="protein sequence ID" value="KAK4474841.1"/>
    <property type="molecule type" value="Genomic_DNA"/>
</dbReference>
<dbReference type="PROSITE" id="PS50835">
    <property type="entry name" value="IG_LIKE"/>
    <property type="match status" value="10"/>
</dbReference>
<evidence type="ECO:0000259" key="6">
    <source>
        <dbReference type="PROSITE" id="PS50011"/>
    </source>
</evidence>
<dbReference type="Pfam" id="PF00069">
    <property type="entry name" value="Pkinase"/>
    <property type="match status" value="1"/>
</dbReference>
<dbReference type="SMART" id="SM00060">
    <property type="entry name" value="FN3"/>
    <property type="match status" value="33"/>
</dbReference>
<dbReference type="InterPro" id="IPR007110">
    <property type="entry name" value="Ig-like_dom"/>
</dbReference>
<feature type="domain" description="Ig-like" evidence="7">
    <location>
        <begin position="1073"/>
        <end position="1163"/>
    </location>
</feature>
<feature type="domain" description="Ig-like" evidence="7">
    <location>
        <begin position="6057"/>
        <end position="6145"/>
    </location>
</feature>
<accession>A0AAE1ZIU1</accession>
<feature type="domain" description="Ig-like" evidence="7">
    <location>
        <begin position="5826"/>
        <end position="5923"/>
    </location>
</feature>
<dbReference type="PRINTS" id="PR00014">
    <property type="entry name" value="FNTYPEIII"/>
</dbReference>
<feature type="domain" description="Fibronectin type-III" evidence="8">
    <location>
        <begin position="973"/>
        <end position="1067"/>
    </location>
</feature>
<feature type="domain" description="Ig-like" evidence="7">
    <location>
        <begin position="560"/>
        <end position="655"/>
    </location>
</feature>
<feature type="domain" description="Fibronectin type-III" evidence="8">
    <location>
        <begin position="3723"/>
        <end position="3830"/>
    </location>
</feature>
<dbReference type="Gene3D" id="2.60.40.10">
    <property type="entry name" value="Immunoglobulins"/>
    <property type="match status" value="39"/>
</dbReference>
<dbReference type="InterPro" id="IPR050964">
    <property type="entry name" value="Striated_Muscle_Regulatory"/>
</dbReference>
<evidence type="ECO:0008006" key="11">
    <source>
        <dbReference type="Google" id="ProtNLM"/>
    </source>
</evidence>
<dbReference type="InterPro" id="IPR003961">
    <property type="entry name" value="FN3_dom"/>
</dbReference>
<protein>
    <recommendedName>
        <fullName evidence="11">Titin</fullName>
    </recommendedName>
</protein>
<feature type="region of interest" description="Disordered" evidence="5">
    <location>
        <begin position="2674"/>
        <end position="2703"/>
    </location>
</feature>
<dbReference type="GO" id="GO:0031430">
    <property type="term" value="C:M band"/>
    <property type="evidence" value="ECO:0007669"/>
    <property type="project" value="TreeGrafter"/>
</dbReference>
<dbReference type="InterPro" id="IPR003598">
    <property type="entry name" value="Ig_sub2"/>
</dbReference>
<feature type="region of interest" description="Disordered" evidence="5">
    <location>
        <begin position="6413"/>
        <end position="6441"/>
    </location>
</feature>
<feature type="domain" description="Fibronectin type-III" evidence="8">
    <location>
        <begin position="863"/>
        <end position="967"/>
    </location>
</feature>
<feature type="domain" description="Fibronectin type-III" evidence="8">
    <location>
        <begin position="4679"/>
        <end position="4781"/>
    </location>
</feature>
<feature type="domain" description="Fibronectin type-III" evidence="8">
    <location>
        <begin position="2234"/>
        <end position="2337"/>
    </location>
</feature>
<keyword evidence="4" id="KW-0393">Immunoglobulin domain</keyword>
<dbReference type="FunFam" id="2.60.40.10:FF:000032">
    <property type="entry name" value="palladin isoform X1"/>
    <property type="match status" value="3"/>
</dbReference>
<keyword evidence="2" id="KW-0677">Repeat</keyword>
<dbReference type="CDD" id="cd00096">
    <property type="entry name" value="Ig"/>
    <property type="match status" value="2"/>
</dbReference>
<evidence type="ECO:0000313" key="10">
    <source>
        <dbReference type="Proteomes" id="UP001292079"/>
    </source>
</evidence>
<evidence type="ECO:0000256" key="2">
    <source>
        <dbReference type="ARBA" id="ARBA00022737"/>
    </source>
</evidence>
<dbReference type="FunFam" id="2.60.40.10:FF:000107">
    <property type="entry name" value="Myosin, light chain kinase a"/>
    <property type="match status" value="1"/>
</dbReference>
<feature type="domain" description="Fibronectin type-III" evidence="8">
    <location>
        <begin position="23"/>
        <end position="137"/>
    </location>
</feature>
<dbReference type="GO" id="GO:0004672">
    <property type="term" value="F:protein kinase activity"/>
    <property type="evidence" value="ECO:0007669"/>
    <property type="project" value="InterPro"/>
</dbReference>
<evidence type="ECO:0000256" key="1">
    <source>
        <dbReference type="ARBA" id="ARBA00006692"/>
    </source>
</evidence>
<dbReference type="Proteomes" id="UP001292079">
    <property type="component" value="Unassembled WGS sequence"/>
</dbReference>
<dbReference type="Pfam" id="PF00041">
    <property type="entry name" value="fn3"/>
    <property type="match status" value="14"/>
</dbReference>
<feature type="domain" description="Fibronectin type-III" evidence="8">
    <location>
        <begin position="2116"/>
        <end position="2226"/>
    </location>
</feature>
<keyword evidence="10" id="KW-1185">Reference proteome</keyword>
<feature type="domain" description="Fibronectin type-III" evidence="8">
    <location>
        <begin position="5147"/>
        <end position="5250"/>
    </location>
</feature>
<feature type="domain" description="Fibronectin type-III" evidence="8">
    <location>
        <begin position="250"/>
        <end position="361"/>
    </location>
</feature>
<dbReference type="SMART" id="SM00409">
    <property type="entry name" value="IG"/>
    <property type="match status" value="12"/>
</dbReference>
<feature type="compositionally biased region" description="Polar residues" evidence="5">
    <location>
        <begin position="2687"/>
        <end position="2696"/>
    </location>
</feature>
<dbReference type="GO" id="GO:0045214">
    <property type="term" value="P:sarcomere organization"/>
    <property type="evidence" value="ECO:0007669"/>
    <property type="project" value="TreeGrafter"/>
</dbReference>
<feature type="domain" description="Ig-like" evidence="7">
    <location>
        <begin position="5692"/>
        <end position="5805"/>
    </location>
</feature>
<feature type="domain" description="Fibronectin type-III" evidence="8">
    <location>
        <begin position="1993"/>
        <end position="2111"/>
    </location>
</feature>
<reference evidence="9" key="1">
    <citation type="submission" date="2022-04" db="EMBL/GenBank/DDBJ databases">
        <authorList>
            <person name="Xu L."/>
            <person name="Lv Z."/>
        </authorList>
    </citation>
    <scope>NUCLEOTIDE SEQUENCE</scope>
    <source>
        <strain evidence="9">LV_2022a</strain>
    </source>
</reference>
<feature type="domain" description="Fibronectin type-III" evidence="8">
    <location>
        <begin position="3012"/>
        <end position="3108"/>
    </location>
</feature>
<feature type="domain" description="Fibronectin type-III" evidence="8">
    <location>
        <begin position="1295"/>
        <end position="1398"/>
    </location>
</feature>
<dbReference type="Gene3D" id="1.10.510.10">
    <property type="entry name" value="Transferase(Phosphotransferase) domain 1"/>
    <property type="match status" value="1"/>
</dbReference>
<feature type="domain" description="Fibronectin type-III" evidence="8">
    <location>
        <begin position="761"/>
        <end position="861"/>
    </location>
</feature>
<dbReference type="FunFam" id="2.60.40.10:FF:000056">
    <property type="entry name" value="twitchin isoform X4"/>
    <property type="match status" value="1"/>
</dbReference>
<dbReference type="PROSITE" id="PS50853">
    <property type="entry name" value="FN3"/>
    <property type="match status" value="25"/>
</dbReference>
<gene>
    <name evidence="9" type="ORF">MN116_000743</name>
</gene>
<evidence type="ECO:0000256" key="5">
    <source>
        <dbReference type="SAM" id="MobiDB-lite"/>
    </source>
</evidence>
<dbReference type="SMART" id="SM00408">
    <property type="entry name" value="IGc2"/>
    <property type="match status" value="9"/>
</dbReference>
<dbReference type="CDD" id="cd00063">
    <property type="entry name" value="FN3"/>
    <property type="match status" value="27"/>
</dbReference>
<keyword evidence="3" id="KW-1015">Disulfide bond</keyword>
<feature type="domain" description="Protein kinase" evidence="6">
    <location>
        <begin position="5273"/>
        <end position="5572"/>
    </location>
</feature>
<dbReference type="Pfam" id="PF07679">
    <property type="entry name" value="I-set"/>
    <property type="match status" value="8"/>
</dbReference>
<dbReference type="SMART" id="SM00220">
    <property type="entry name" value="S_TKc"/>
    <property type="match status" value="1"/>
</dbReference>
<dbReference type="SUPFAM" id="SSF49265">
    <property type="entry name" value="Fibronectin type III"/>
    <property type="match status" value="15"/>
</dbReference>
<evidence type="ECO:0000256" key="3">
    <source>
        <dbReference type="ARBA" id="ARBA00023157"/>
    </source>
</evidence>
<feature type="region of interest" description="Disordered" evidence="5">
    <location>
        <begin position="2327"/>
        <end position="2348"/>
    </location>
</feature>
<feature type="domain" description="Fibronectin type-III" evidence="8">
    <location>
        <begin position="1405"/>
        <end position="1509"/>
    </location>
</feature>
<name>A0AAE1ZIU1_SCHME</name>
<dbReference type="PANTHER" id="PTHR13817:SF73">
    <property type="entry name" value="FIBRONECTIN TYPE-III DOMAIN-CONTAINING PROTEIN"/>
    <property type="match status" value="1"/>
</dbReference>
<evidence type="ECO:0000259" key="8">
    <source>
        <dbReference type="PROSITE" id="PS50853"/>
    </source>
</evidence>
<evidence type="ECO:0000259" key="7">
    <source>
        <dbReference type="PROSITE" id="PS50835"/>
    </source>
</evidence>
<comment type="similarity">
    <text evidence="1">Belongs to the protein kinase superfamily. CAMK Ser/Thr protein kinase family.</text>
</comment>
<proteinExistence type="inferred from homology"/>
<feature type="domain" description="Ig-like" evidence="7">
    <location>
        <begin position="6303"/>
        <end position="6397"/>
    </location>
</feature>
<dbReference type="InterPro" id="IPR000719">
    <property type="entry name" value="Prot_kinase_dom"/>
</dbReference>
<feature type="domain" description="Fibronectin type-III" evidence="8">
    <location>
        <begin position="4421"/>
        <end position="4522"/>
    </location>
</feature>
<dbReference type="InterPro" id="IPR036116">
    <property type="entry name" value="FN3_sf"/>
</dbReference>
<feature type="domain" description="Ig-like" evidence="7">
    <location>
        <begin position="5935"/>
        <end position="6032"/>
    </location>
</feature>
<organism evidence="9 10">
    <name type="scientific">Schistosoma mekongi</name>
    <name type="common">Parasitic worm</name>
    <dbReference type="NCBI Taxonomy" id="38744"/>
    <lineage>
        <taxon>Eukaryota</taxon>
        <taxon>Metazoa</taxon>
        <taxon>Spiralia</taxon>
        <taxon>Lophotrochozoa</taxon>
        <taxon>Platyhelminthes</taxon>
        <taxon>Trematoda</taxon>
        <taxon>Digenea</taxon>
        <taxon>Strigeidida</taxon>
        <taxon>Schistosomatoidea</taxon>
        <taxon>Schistosomatidae</taxon>
        <taxon>Schistosoma</taxon>
    </lineage>
</organism>
<dbReference type="InterPro" id="IPR011009">
    <property type="entry name" value="Kinase-like_dom_sf"/>
</dbReference>
<feature type="domain" description="Fibronectin type-III" evidence="8">
    <location>
        <begin position="367"/>
        <end position="461"/>
    </location>
</feature>
<dbReference type="GO" id="GO:0005524">
    <property type="term" value="F:ATP binding"/>
    <property type="evidence" value="ECO:0007669"/>
    <property type="project" value="InterPro"/>
</dbReference>
<feature type="domain" description="Fibronectin type-III" evidence="8">
    <location>
        <begin position="4280"/>
        <end position="4393"/>
    </location>
</feature>
<dbReference type="InterPro" id="IPR013098">
    <property type="entry name" value="Ig_I-set"/>
</dbReference>
<evidence type="ECO:0000313" key="9">
    <source>
        <dbReference type="EMBL" id="KAK4474841.1"/>
    </source>
</evidence>
<dbReference type="PANTHER" id="PTHR13817">
    <property type="entry name" value="TITIN"/>
    <property type="match status" value="1"/>
</dbReference>
<feature type="domain" description="Fibronectin type-III" evidence="8">
    <location>
        <begin position="1695"/>
        <end position="1791"/>
    </location>
</feature>
<dbReference type="SUPFAM" id="SSF48726">
    <property type="entry name" value="Immunoglobulin"/>
    <property type="match status" value="12"/>
</dbReference>
<feature type="domain" description="Fibronectin type-III" evidence="8">
    <location>
        <begin position="1583"/>
        <end position="1688"/>
    </location>
</feature>
<feature type="domain" description="Fibronectin type-III" evidence="8">
    <location>
        <begin position="2580"/>
        <end position="2676"/>
    </location>
</feature>
<dbReference type="SUPFAM" id="SSF56112">
    <property type="entry name" value="Protein kinase-like (PK-like)"/>
    <property type="match status" value="1"/>
</dbReference>